<dbReference type="GO" id="GO:0016020">
    <property type="term" value="C:membrane"/>
    <property type="evidence" value="ECO:0007669"/>
    <property type="project" value="UniProtKB-SubCell"/>
</dbReference>
<keyword evidence="3 5" id="KW-1133">Transmembrane helix</keyword>
<evidence type="ECO:0000256" key="5">
    <source>
        <dbReference type="SAM" id="Phobius"/>
    </source>
</evidence>
<proteinExistence type="predicted"/>
<accession>A0A117MG74</accession>
<dbReference type="InterPro" id="IPR047662">
    <property type="entry name" value="SemiSWEET"/>
</dbReference>
<comment type="caution">
    <text evidence="6">The sequence shown here is derived from an EMBL/GenBank/DDBJ whole genome shotgun (WGS) entry which is preliminary data.</text>
</comment>
<keyword evidence="2 5" id="KW-0812">Transmembrane</keyword>
<name>A0A117MG74_9EURY</name>
<dbReference type="GO" id="GO:0051119">
    <property type="term" value="F:sugar transmembrane transporter activity"/>
    <property type="evidence" value="ECO:0007669"/>
    <property type="project" value="InterPro"/>
</dbReference>
<keyword evidence="4 5" id="KW-0472">Membrane</keyword>
<evidence type="ECO:0000256" key="3">
    <source>
        <dbReference type="ARBA" id="ARBA00022989"/>
    </source>
</evidence>
<evidence type="ECO:0000256" key="4">
    <source>
        <dbReference type="ARBA" id="ARBA00023136"/>
    </source>
</evidence>
<feature type="transmembrane region" description="Helical" evidence="5">
    <location>
        <begin position="60"/>
        <end position="79"/>
    </location>
</feature>
<evidence type="ECO:0000313" key="7">
    <source>
        <dbReference type="Proteomes" id="UP000054598"/>
    </source>
</evidence>
<dbReference type="NCBIfam" id="NF037968">
    <property type="entry name" value="SemiSWEET_2"/>
    <property type="match status" value="1"/>
</dbReference>
<dbReference type="PATRIC" id="fig|2198.3.peg.530"/>
<gene>
    <name evidence="6" type="ORF">XE10_0699</name>
</gene>
<evidence type="ECO:0008006" key="8">
    <source>
        <dbReference type="Google" id="ProtNLM"/>
    </source>
</evidence>
<evidence type="ECO:0000313" key="6">
    <source>
        <dbReference type="EMBL" id="KUL02418.1"/>
    </source>
</evidence>
<evidence type="ECO:0000256" key="2">
    <source>
        <dbReference type="ARBA" id="ARBA00022692"/>
    </source>
</evidence>
<feature type="transmembrane region" description="Helical" evidence="5">
    <location>
        <begin position="36"/>
        <end position="53"/>
    </location>
</feature>
<reference evidence="7" key="1">
    <citation type="journal article" date="2015" name="MBio">
        <title>Genome-Resolved Metagenomic Analysis Reveals Roles for Candidate Phyla and Other Microbial Community Members in Biogeochemical Transformations in Oil Reservoirs.</title>
        <authorList>
            <person name="Hu P."/>
            <person name="Tom L."/>
            <person name="Singh A."/>
            <person name="Thomas B.C."/>
            <person name="Baker B.J."/>
            <person name="Piceno Y.M."/>
            <person name="Andersen G.L."/>
            <person name="Banfield J.F."/>
        </authorList>
    </citation>
    <scope>NUCLEOTIDE SEQUENCE [LARGE SCALE GENOMIC DNA]</scope>
</reference>
<dbReference type="AlphaFoldDB" id="A0A117MG74"/>
<dbReference type="EMBL" id="LGHE01000060">
    <property type="protein sequence ID" value="KUL02418.1"/>
    <property type="molecule type" value="Genomic_DNA"/>
</dbReference>
<dbReference type="Gene3D" id="1.20.1280.290">
    <property type="match status" value="1"/>
</dbReference>
<comment type="subcellular location">
    <subcellularLocation>
        <location evidence="1">Membrane</location>
        <topology evidence="1">Multi-pass membrane protein</topology>
    </subcellularLocation>
</comment>
<evidence type="ECO:0000256" key="1">
    <source>
        <dbReference type="ARBA" id="ARBA00004141"/>
    </source>
</evidence>
<sequence length="84" mass="8655">MDTVTALGLIAGSLTTLSFAPQVARAWRTRSTADLSLAMLVVFLAGVLLWLAYGVVKGDVAIIAANAVTAVLIGLILSLKTKNG</sequence>
<protein>
    <recommendedName>
        <fullName evidence="8">MtN3 and saliva related transmembrane protein</fullName>
    </recommendedName>
</protein>
<dbReference type="Pfam" id="PF04193">
    <property type="entry name" value="PQ-loop"/>
    <property type="match status" value="1"/>
</dbReference>
<dbReference type="Proteomes" id="UP000054598">
    <property type="component" value="Unassembled WGS sequence"/>
</dbReference>
<dbReference type="InterPro" id="IPR006603">
    <property type="entry name" value="PQ-loop_rpt"/>
</dbReference>
<organism evidence="6 7">
    <name type="scientific">Methanoculleus marisnigri</name>
    <dbReference type="NCBI Taxonomy" id="2198"/>
    <lineage>
        <taxon>Archaea</taxon>
        <taxon>Methanobacteriati</taxon>
        <taxon>Methanobacteriota</taxon>
        <taxon>Stenosarchaea group</taxon>
        <taxon>Methanomicrobia</taxon>
        <taxon>Methanomicrobiales</taxon>
        <taxon>Methanomicrobiaceae</taxon>
        <taxon>Methanoculleus</taxon>
    </lineage>
</organism>